<accession>A0ABW1NNV4</accession>
<sequence length="290" mass="31993">MTERAVTSAVEAGAVCAVAGRCQRDLQGWMAAYPGLFSAAPFDAGLAGTLGMAMAFSGPWFTAEQLRMACKVSLWAFALDWLVDYVATSADDVDHVVGRCLAVSGGAEPPGDDELSRFLADIRDELAAAPSYSWLGPVWQEELRAMLEAMSRERAWRDAGVAPSFYEYLGNADNLGFTFAFTAHLLHTGEPADDGDLTRIRDAAQEVQRVIRLLNDLGTYERDVEWDDLNVLLLGVPRDEVERRITALASHARDLIALLRPDLPRVADYLERQMDFCAGFYKLSDYWGSL</sequence>
<reference evidence="2" key="1">
    <citation type="journal article" date="2019" name="Int. J. Syst. Evol. Microbiol.">
        <title>The Global Catalogue of Microorganisms (GCM) 10K type strain sequencing project: providing services to taxonomists for standard genome sequencing and annotation.</title>
        <authorList>
            <consortium name="The Broad Institute Genomics Platform"/>
            <consortium name="The Broad Institute Genome Sequencing Center for Infectious Disease"/>
            <person name="Wu L."/>
            <person name="Ma J."/>
        </authorList>
    </citation>
    <scope>NUCLEOTIDE SEQUENCE [LARGE SCALE GENOMIC DNA]</scope>
    <source>
        <strain evidence="2">JCM 30346</strain>
    </source>
</reference>
<evidence type="ECO:0000313" key="2">
    <source>
        <dbReference type="Proteomes" id="UP001596137"/>
    </source>
</evidence>
<gene>
    <name evidence="1" type="ORF">ACFP1K_27970</name>
</gene>
<dbReference type="Pfam" id="PF19086">
    <property type="entry name" value="Terpene_syn_C_2"/>
    <property type="match status" value="1"/>
</dbReference>
<proteinExistence type="predicted"/>
<evidence type="ECO:0000313" key="1">
    <source>
        <dbReference type="EMBL" id="MFC6085029.1"/>
    </source>
</evidence>
<dbReference type="EMBL" id="JBHSRF010000053">
    <property type="protein sequence ID" value="MFC6085029.1"/>
    <property type="molecule type" value="Genomic_DNA"/>
</dbReference>
<organism evidence="1 2">
    <name type="scientific">Sphaerisporangium aureirubrum</name>
    <dbReference type="NCBI Taxonomy" id="1544736"/>
    <lineage>
        <taxon>Bacteria</taxon>
        <taxon>Bacillati</taxon>
        <taxon>Actinomycetota</taxon>
        <taxon>Actinomycetes</taxon>
        <taxon>Streptosporangiales</taxon>
        <taxon>Streptosporangiaceae</taxon>
        <taxon>Sphaerisporangium</taxon>
    </lineage>
</organism>
<dbReference type="SUPFAM" id="SSF48576">
    <property type="entry name" value="Terpenoid synthases"/>
    <property type="match status" value="1"/>
</dbReference>
<dbReference type="InterPro" id="IPR008949">
    <property type="entry name" value="Isoprenoid_synthase_dom_sf"/>
</dbReference>
<dbReference type="Gene3D" id="1.10.600.10">
    <property type="entry name" value="Farnesyl Diphosphate Synthase"/>
    <property type="match status" value="1"/>
</dbReference>
<keyword evidence="2" id="KW-1185">Reference proteome</keyword>
<dbReference type="RefSeq" id="WP_380758727.1">
    <property type="nucleotide sequence ID" value="NZ_JBHSRF010000053.1"/>
</dbReference>
<dbReference type="Proteomes" id="UP001596137">
    <property type="component" value="Unassembled WGS sequence"/>
</dbReference>
<comment type="caution">
    <text evidence="1">The sequence shown here is derived from an EMBL/GenBank/DDBJ whole genome shotgun (WGS) entry which is preliminary data.</text>
</comment>
<protein>
    <submittedName>
        <fullName evidence="1">Terpene synthase family protein</fullName>
    </submittedName>
</protein>
<name>A0ABW1NNV4_9ACTN</name>